<keyword evidence="4" id="KW-0132">Cell division</keyword>
<evidence type="ECO:0000313" key="12">
    <source>
        <dbReference type="Proteomes" id="UP000826573"/>
    </source>
</evidence>
<evidence type="ECO:0000256" key="5">
    <source>
        <dbReference type="ARBA" id="ARBA00022776"/>
    </source>
</evidence>
<feature type="compositionally biased region" description="Low complexity" evidence="10">
    <location>
        <begin position="1"/>
        <end position="23"/>
    </location>
</feature>
<evidence type="ECO:0000256" key="3">
    <source>
        <dbReference type="ARBA" id="ARBA00022454"/>
    </source>
</evidence>
<organism evidence="11 12">
    <name type="scientific">Trichoderma semiorbis</name>
    <dbReference type="NCBI Taxonomy" id="1491008"/>
    <lineage>
        <taxon>Eukaryota</taxon>
        <taxon>Fungi</taxon>
        <taxon>Dikarya</taxon>
        <taxon>Ascomycota</taxon>
        <taxon>Pezizomycotina</taxon>
        <taxon>Sordariomycetes</taxon>
        <taxon>Hypocreomycetidae</taxon>
        <taxon>Hypocreales</taxon>
        <taxon>Hypocreaceae</taxon>
        <taxon>Trichoderma</taxon>
    </lineage>
</organism>
<dbReference type="PANTHER" id="PTHR15459:SF3">
    <property type="entry name" value="POLYAMINE-MODULATED FACTOR 1"/>
    <property type="match status" value="1"/>
</dbReference>
<gene>
    <name evidence="11" type="ORF">TsFJ059_003374</name>
</gene>
<dbReference type="Pfam" id="PF03980">
    <property type="entry name" value="Nnf1"/>
    <property type="match status" value="1"/>
</dbReference>
<keyword evidence="8" id="KW-0131">Cell cycle</keyword>
<dbReference type="GO" id="GO:0005634">
    <property type="term" value="C:nucleus"/>
    <property type="evidence" value="ECO:0007669"/>
    <property type="project" value="UniProtKB-SubCell"/>
</dbReference>
<evidence type="ECO:0000256" key="4">
    <source>
        <dbReference type="ARBA" id="ARBA00022618"/>
    </source>
</evidence>
<keyword evidence="5" id="KW-0498">Mitosis</keyword>
<evidence type="ECO:0008006" key="13">
    <source>
        <dbReference type="Google" id="ProtNLM"/>
    </source>
</evidence>
<dbReference type="AlphaFoldDB" id="A0A9P8HLD7"/>
<dbReference type="EMBL" id="JAIMJC010000003">
    <property type="protein sequence ID" value="KAH0528521.1"/>
    <property type="molecule type" value="Genomic_DNA"/>
</dbReference>
<keyword evidence="12" id="KW-1185">Reference proteome</keyword>
<evidence type="ECO:0000256" key="10">
    <source>
        <dbReference type="SAM" id="MobiDB-lite"/>
    </source>
</evidence>
<protein>
    <recommendedName>
        <fullName evidence="13">Kinetochore-associated protein NNF1</fullName>
    </recommendedName>
</protein>
<proteinExistence type="predicted"/>
<evidence type="ECO:0000256" key="2">
    <source>
        <dbReference type="ARBA" id="ARBA00004629"/>
    </source>
</evidence>
<keyword evidence="6" id="KW-0995">Kinetochore</keyword>
<keyword evidence="9" id="KW-0137">Centromere</keyword>
<evidence type="ECO:0000256" key="1">
    <source>
        <dbReference type="ARBA" id="ARBA00004123"/>
    </source>
</evidence>
<comment type="caution">
    <text evidence="11">The sequence shown here is derived from an EMBL/GenBank/DDBJ whole genome shotgun (WGS) entry which is preliminary data.</text>
</comment>
<keyword evidence="7" id="KW-0539">Nucleus</keyword>
<dbReference type="GO" id="GO:0007059">
    <property type="term" value="P:chromosome segregation"/>
    <property type="evidence" value="ECO:0007669"/>
    <property type="project" value="TreeGrafter"/>
</dbReference>
<evidence type="ECO:0000256" key="9">
    <source>
        <dbReference type="ARBA" id="ARBA00023328"/>
    </source>
</evidence>
<dbReference type="InterPro" id="IPR007128">
    <property type="entry name" value="PMF1/Nnf1"/>
</dbReference>
<evidence type="ECO:0000256" key="8">
    <source>
        <dbReference type="ARBA" id="ARBA00023306"/>
    </source>
</evidence>
<reference evidence="11 12" key="1">
    <citation type="submission" date="2021-08" db="EMBL/GenBank/DDBJ databases">
        <title>The highly contiguous genome resource for Trichoderma semiorbis FJ059, a fungal antagonistic to plant pathogens.</title>
        <authorList>
            <person name="Liu T."/>
        </authorList>
    </citation>
    <scope>NUCLEOTIDE SEQUENCE [LARGE SCALE GENOMIC DNA]</scope>
    <source>
        <strain evidence="11 12">FJ059</strain>
    </source>
</reference>
<dbReference type="GO" id="GO:0051301">
    <property type="term" value="P:cell division"/>
    <property type="evidence" value="ECO:0007669"/>
    <property type="project" value="UniProtKB-KW"/>
</dbReference>
<dbReference type="GO" id="GO:0000444">
    <property type="term" value="C:MIS12/MIND type complex"/>
    <property type="evidence" value="ECO:0007669"/>
    <property type="project" value="InterPro"/>
</dbReference>
<accession>A0A9P8HLD7</accession>
<comment type="subcellular location">
    <subcellularLocation>
        <location evidence="2">Chromosome</location>
        <location evidence="2">Centromere</location>
        <location evidence="2">Kinetochore</location>
    </subcellularLocation>
    <subcellularLocation>
        <location evidence="1">Nucleus</location>
    </subcellularLocation>
</comment>
<evidence type="ECO:0000313" key="11">
    <source>
        <dbReference type="EMBL" id="KAH0528521.1"/>
    </source>
</evidence>
<dbReference type="Proteomes" id="UP000826573">
    <property type="component" value="Unassembled WGS sequence"/>
</dbReference>
<dbReference type="PANTHER" id="PTHR15459">
    <property type="entry name" value="POLYAMINE-MODULATED FACTOR 1"/>
    <property type="match status" value="1"/>
</dbReference>
<feature type="compositionally biased region" description="Polar residues" evidence="10">
    <location>
        <begin position="32"/>
        <end position="51"/>
    </location>
</feature>
<sequence>MATTSQPPSQAPASSTSAQTSTPMETDEATPDPTTQDSHPSAPNNDAQAETQQQQPQQPVVLGPRASRLQELYAQSLKRTLGKLKWDNFAACYPTVASRAEPVLKQVQAQMVEKLGEKCEVRFPPLLCSSLFFVHLFFCGDGRGEGENIIDRLNMCNLQKEFESILVTRQVVPKLNDLETLISEATHRRISAPPDAPKPTPPHLLSAKDILSAHLAPSLASHQSLLNARLQTAQSHNAILYEQIQSQRAEIEKLLDSLEATVGDVKSANEALEPVVAQLAREAREADKTVSEEE</sequence>
<keyword evidence="3" id="KW-0158">Chromosome</keyword>
<evidence type="ECO:0000256" key="7">
    <source>
        <dbReference type="ARBA" id="ARBA00023242"/>
    </source>
</evidence>
<evidence type="ECO:0000256" key="6">
    <source>
        <dbReference type="ARBA" id="ARBA00022838"/>
    </source>
</evidence>
<feature type="region of interest" description="Disordered" evidence="10">
    <location>
        <begin position="1"/>
        <end position="60"/>
    </location>
</feature>
<name>A0A9P8HLD7_9HYPO</name>